<organism evidence="8 9">
    <name type="scientific">Orbilia blumenaviensis</name>
    <dbReference type="NCBI Taxonomy" id="1796055"/>
    <lineage>
        <taxon>Eukaryota</taxon>
        <taxon>Fungi</taxon>
        <taxon>Dikarya</taxon>
        <taxon>Ascomycota</taxon>
        <taxon>Pezizomycotina</taxon>
        <taxon>Orbiliomycetes</taxon>
        <taxon>Orbiliales</taxon>
        <taxon>Orbiliaceae</taxon>
        <taxon>Orbilia</taxon>
    </lineage>
</organism>
<evidence type="ECO:0000256" key="2">
    <source>
        <dbReference type="ARBA" id="ARBA00022670"/>
    </source>
</evidence>
<dbReference type="EMBL" id="JAVHNS010000006">
    <property type="protein sequence ID" value="KAK6352161.1"/>
    <property type="molecule type" value="Genomic_DNA"/>
</dbReference>
<sequence>MATRGSFPKFGVIIIIFQILALTQLAEAGLFGNRKDVSKVRTKLGTIDQLHETWFYLVRSNYRQDKQFRDNLLATLQQQGIPPRRRSVFPMESSYLGLLGVQVEVSPGFKPKIPIRLKLGLKAYWKEFSDIDKDLSLYLVLEYNSYPPFWLHRPDDGRVPTIPSSSGTDSSESRDDPDSDGGSIGSDINPEDSDAESIEARSLDDEGRPSGPGQRNFLEKRVDDGDGTDWDIYTSHTRIEGFSYGQYGLSDLTSISDPPGTPIEPLPIWQSKVFWNYKNPGKGQFVYVLDGDCDPTHPELKNVKFGDWIYAGGFPKDERSVDTDPRHHRLKRAAAHGQHMVARIAGAITGVAQEAEVIFVENDGGRGEASKAAMRHLDSLLKTYDHIRSRGTDRNCVLTMAFGFDDRFFYGMSLANGLGGEKSDTLWRMYKKLFKFVLDEVVKLPNVIVTLAPGNDDDEDAPVEVIPAVFAVEGPRAAISKKLVLVGGYKELTGENYGPWPRTMKIWAAASVYTYPCVSTGIPQRRSAFPPARGLCLSGIGGLQAGTSVASATVAGVIATLMSAGMPRDLVIDYIYKRAYARKAGSPKALWNGITKERTVGLVPMSYGQALIRNSGFGVGP</sequence>
<dbReference type="InterPro" id="IPR036852">
    <property type="entry name" value="Peptidase_S8/S53_dom_sf"/>
</dbReference>
<evidence type="ECO:0000256" key="5">
    <source>
        <dbReference type="SAM" id="MobiDB-lite"/>
    </source>
</evidence>
<reference evidence="8 9" key="1">
    <citation type="submission" date="2019-10" db="EMBL/GenBank/DDBJ databases">
        <authorList>
            <person name="Palmer J.M."/>
        </authorList>
    </citation>
    <scope>NUCLEOTIDE SEQUENCE [LARGE SCALE GENOMIC DNA]</scope>
    <source>
        <strain evidence="8 9">TWF730</strain>
    </source>
</reference>
<feature type="compositionally biased region" description="Basic and acidic residues" evidence="5">
    <location>
        <begin position="198"/>
        <end position="208"/>
    </location>
</feature>
<evidence type="ECO:0000313" key="8">
    <source>
        <dbReference type="EMBL" id="KAK6352161.1"/>
    </source>
</evidence>
<dbReference type="Gene3D" id="3.40.50.200">
    <property type="entry name" value="Peptidase S8/S53 domain"/>
    <property type="match status" value="1"/>
</dbReference>
<feature type="domain" description="Peptidase S8/S53" evidence="7">
    <location>
        <begin position="281"/>
        <end position="564"/>
    </location>
</feature>
<gene>
    <name evidence="8" type="ORF">TWF730_008993</name>
</gene>
<dbReference type="InterPro" id="IPR015500">
    <property type="entry name" value="Peptidase_S8_subtilisin-rel"/>
</dbReference>
<dbReference type="Proteomes" id="UP001373714">
    <property type="component" value="Unassembled WGS sequence"/>
</dbReference>
<evidence type="ECO:0000313" key="9">
    <source>
        <dbReference type="Proteomes" id="UP001373714"/>
    </source>
</evidence>
<dbReference type="GO" id="GO:0006508">
    <property type="term" value="P:proteolysis"/>
    <property type="evidence" value="ECO:0007669"/>
    <property type="project" value="UniProtKB-KW"/>
</dbReference>
<dbReference type="InterPro" id="IPR000209">
    <property type="entry name" value="Peptidase_S8/S53_dom"/>
</dbReference>
<keyword evidence="6" id="KW-0732">Signal</keyword>
<dbReference type="Pfam" id="PF00082">
    <property type="entry name" value="Peptidase_S8"/>
    <property type="match status" value="1"/>
</dbReference>
<feature type="region of interest" description="Disordered" evidence="5">
    <location>
        <begin position="154"/>
        <end position="222"/>
    </location>
</feature>
<keyword evidence="9" id="KW-1185">Reference proteome</keyword>
<evidence type="ECO:0000256" key="6">
    <source>
        <dbReference type="SAM" id="SignalP"/>
    </source>
</evidence>
<dbReference type="PANTHER" id="PTHR43806">
    <property type="entry name" value="PEPTIDASE S8"/>
    <property type="match status" value="1"/>
</dbReference>
<evidence type="ECO:0000256" key="3">
    <source>
        <dbReference type="ARBA" id="ARBA00022801"/>
    </source>
</evidence>
<dbReference type="PRINTS" id="PR00723">
    <property type="entry name" value="SUBTILISIN"/>
</dbReference>
<feature type="signal peptide" evidence="6">
    <location>
        <begin position="1"/>
        <end position="28"/>
    </location>
</feature>
<proteinExistence type="inferred from homology"/>
<comment type="caution">
    <text evidence="8">The sequence shown here is derived from an EMBL/GenBank/DDBJ whole genome shotgun (WGS) entry which is preliminary data.</text>
</comment>
<keyword evidence="4" id="KW-0720">Serine protease</keyword>
<dbReference type="AlphaFoldDB" id="A0AAV9UX27"/>
<dbReference type="PANTHER" id="PTHR43806:SF11">
    <property type="entry name" value="CEREVISIN-RELATED"/>
    <property type="match status" value="1"/>
</dbReference>
<dbReference type="InterPro" id="IPR050131">
    <property type="entry name" value="Peptidase_S8_subtilisin-like"/>
</dbReference>
<keyword evidence="2" id="KW-0645">Protease</keyword>
<evidence type="ECO:0000256" key="1">
    <source>
        <dbReference type="ARBA" id="ARBA00011073"/>
    </source>
</evidence>
<comment type="similarity">
    <text evidence="1">Belongs to the peptidase S8 family.</text>
</comment>
<dbReference type="CDD" id="cd00306">
    <property type="entry name" value="Peptidases_S8_S53"/>
    <property type="match status" value="1"/>
</dbReference>
<dbReference type="GO" id="GO:0004252">
    <property type="term" value="F:serine-type endopeptidase activity"/>
    <property type="evidence" value="ECO:0007669"/>
    <property type="project" value="InterPro"/>
</dbReference>
<evidence type="ECO:0000259" key="7">
    <source>
        <dbReference type="Pfam" id="PF00082"/>
    </source>
</evidence>
<accession>A0AAV9UX27</accession>
<feature type="chain" id="PRO_5043810338" description="Peptidase S8/S53 domain-containing protein" evidence="6">
    <location>
        <begin position="29"/>
        <end position="621"/>
    </location>
</feature>
<name>A0AAV9UX27_9PEZI</name>
<protein>
    <recommendedName>
        <fullName evidence="7">Peptidase S8/S53 domain-containing protein</fullName>
    </recommendedName>
</protein>
<keyword evidence="3" id="KW-0378">Hydrolase</keyword>
<evidence type="ECO:0000256" key="4">
    <source>
        <dbReference type="ARBA" id="ARBA00022825"/>
    </source>
</evidence>
<dbReference type="SUPFAM" id="SSF52743">
    <property type="entry name" value="Subtilisin-like"/>
    <property type="match status" value="1"/>
</dbReference>